<feature type="region of interest" description="Disordered" evidence="1">
    <location>
        <begin position="1"/>
        <end position="77"/>
    </location>
</feature>
<name>A0A4Q4MVJ3_9PLEO</name>
<reference evidence="3" key="1">
    <citation type="journal article" date="2019" name="bioRxiv">
        <title>Genomics, evolutionary history and diagnostics of the Alternaria alternata species group including apple and Asian pear pathotypes.</title>
        <authorList>
            <person name="Armitage A.D."/>
            <person name="Cockerton H.M."/>
            <person name="Sreenivasaprasad S."/>
            <person name="Woodhall J.W."/>
            <person name="Lane C.R."/>
            <person name="Harrison R.J."/>
            <person name="Clarkson J.P."/>
        </authorList>
    </citation>
    <scope>NUCLEOTIDE SEQUENCE [LARGE SCALE GENOMIC DNA]</scope>
    <source>
        <strain evidence="3">FERA 1082</strain>
    </source>
</reference>
<feature type="compositionally biased region" description="Polar residues" evidence="1">
    <location>
        <begin position="1"/>
        <end position="13"/>
    </location>
</feature>
<accession>A0A4Q4MVJ3</accession>
<evidence type="ECO:0000313" key="3">
    <source>
        <dbReference type="Proteomes" id="UP000292402"/>
    </source>
</evidence>
<feature type="compositionally biased region" description="Gly residues" evidence="1">
    <location>
        <begin position="67"/>
        <end position="77"/>
    </location>
</feature>
<dbReference type="Proteomes" id="UP000292402">
    <property type="component" value="Unassembled WGS sequence"/>
</dbReference>
<protein>
    <submittedName>
        <fullName evidence="2">Uncharacterized protein</fullName>
    </submittedName>
</protein>
<sequence length="77" mass="7574">MPHSKTPGQSNAASDKFNKQEAESKGLGASNTPAAKEGNAPGEAPVASDSGNSNVGVDPSANKPGEKGIGGPNYGTH</sequence>
<dbReference type="EMBL" id="PDXA01000003">
    <property type="protein sequence ID" value="RYN59926.1"/>
    <property type="molecule type" value="Genomic_DNA"/>
</dbReference>
<organism evidence="2 3">
    <name type="scientific">Alternaria tenuissima</name>
    <dbReference type="NCBI Taxonomy" id="119927"/>
    <lineage>
        <taxon>Eukaryota</taxon>
        <taxon>Fungi</taxon>
        <taxon>Dikarya</taxon>
        <taxon>Ascomycota</taxon>
        <taxon>Pezizomycotina</taxon>
        <taxon>Dothideomycetes</taxon>
        <taxon>Pleosporomycetidae</taxon>
        <taxon>Pleosporales</taxon>
        <taxon>Pleosporineae</taxon>
        <taxon>Pleosporaceae</taxon>
        <taxon>Alternaria</taxon>
        <taxon>Alternaria sect. Alternaria</taxon>
        <taxon>Alternaria alternata complex</taxon>
    </lineage>
</organism>
<gene>
    <name evidence="2" type="ORF">AA0114_g1446</name>
</gene>
<evidence type="ECO:0000313" key="2">
    <source>
        <dbReference type="EMBL" id="RYN59926.1"/>
    </source>
</evidence>
<comment type="caution">
    <text evidence="2">The sequence shown here is derived from an EMBL/GenBank/DDBJ whole genome shotgun (WGS) entry which is preliminary data.</text>
</comment>
<proteinExistence type="predicted"/>
<dbReference type="AlphaFoldDB" id="A0A4Q4MVJ3"/>
<evidence type="ECO:0000256" key="1">
    <source>
        <dbReference type="SAM" id="MobiDB-lite"/>
    </source>
</evidence>